<dbReference type="InterPro" id="IPR001902">
    <property type="entry name" value="SLC26A/SulP_fam"/>
</dbReference>
<keyword evidence="2 5" id="KW-0812">Transmembrane</keyword>
<evidence type="ECO:0000256" key="5">
    <source>
        <dbReference type="SAM" id="Phobius"/>
    </source>
</evidence>
<proteinExistence type="predicted"/>
<dbReference type="InterPro" id="IPR011547">
    <property type="entry name" value="SLC26A/SulP_dom"/>
</dbReference>
<keyword evidence="3 5" id="KW-1133">Transmembrane helix</keyword>
<protein>
    <submittedName>
        <fullName evidence="7">Probable sulfate transporter Rv1739c/MT1781</fullName>
    </submittedName>
</protein>
<evidence type="ECO:0000256" key="1">
    <source>
        <dbReference type="ARBA" id="ARBA00004141"/>
    </source>
</evidence>
<evidence type="ECO:0000259" key="6">
    <source>
        <dbReference type="PROSITE" id="PS50801"/>
    </source>
</evidence>
<sequence>MIVSADPTALVLPAVGIAVAGFSDNALTARAFAARHGHHVAADAQLAATDLASGALHGFPVSCSGSRTTIADAMHARTQLYSLVTLAAVAAVPIGAREVHAAFPTAAPAALVICAALRLIDVAELRRIGRFRRSELVLALATLVAVLALGVLYGVVPGLAGMHDIDDYPRAEPVPGLLIYRYDAPLCFANAEDFRRRALAARDQRVALDAAGLTTRIGAQYLYPTLPTAIAAYHAAQRDSP</sequence>
<feature type="domain" description="STAS" evidence="6">
    <location>
        <begin position="167"/>
        <end position="214"/>
    </location>
</feature>
<dbReference type="PANTHER" id="PTHR11814">
    <property type="entry name" value="SULFATE TRANSPORTER"/>
    <property type="match status" value="1"/>
</dbReference>
<name>A0A449GYM2_NOCFR</name>
<gene>
    <name evidence="7" type="ORF">NCTC1935_01840</name>
</gene>
<evidence type="ECO:0000256" key="4">
    <source>
        <dbReference type="ARBA" id="ARBA00023136"/>
    </source>
</evidence>
<evidence type="ECO:0000256" key="2">
    <source>
        <dbReference type="ARBA" id="ARBA00022692"/>
    </source>
</evidence>
<evidence type="ECO:0000313" key="7">
    <source>
        <dbReference type="EMBL" id="VFA84011.1"/>
    </source>
</evidence>
<reference evidence="7" key="1">
    <citation type="submission" date="2019-02" db="EMBL/GenBank/DDBJ databases">
        <authorList>
            <consortium name="Pathogen Informatics"/>
        </authorList>
    </citation>
    <scope>NUCLEOTIDE SEQUENCE</scope>
    <source>
        <strain evidence="7">3012STDY6733949</strain>
    </source>
</reference>
<feature type="transmembrane region" description="Helical" evidence="5">
    <location>
        <begin position="136"/>
        <end position="156"/>
    </location>
</feature>
<dbReference type="GO" id="GO:0055085">
    <property type="term" value="P:transmembrane transport"/>
    <property type="evidence" value="ECO:0007669"/>
    <property type="project" value="InterPro"/>
</dbReference>
<dbReference type="AlphaFoldDB" id="A0A449GYM2"/>
<comment type="subcellular location">
    <subcellularLocation>
        <location evidence="1">Membrane</location>
        <topology evidence="1">Multi-pass membrane protein</topology>
    </subcellularLocation>
</comment>
<dbReference type="PROSITE" id="PS50801">
    <property type="entry name" value="STAS"/>
    <property type="match status" value="1"/>
</dbReference>
<organism evidence="7">
    <name type="scientific">Nocardia farcinica</name>
    <dbReference type="NCBI Taxonomy" id="37329"/>
    <lineage>
        <taxon>Bacteria</taxon>
        <taxon>Bacillati</taxon>
        <taxon>Actinomycetota</taxon>
        <taxon>Actinomycetes</taxon>
        <taxon>Mycobacteriales</taxon>
        <taxon>Nocardiaceae</taxon>
        <taxon>Nocardia</taxon>
    </lineage>
</organism>
<dbReference type="Pfam" id="PF00916">
    <property type="entry name" value="Sulfate_transp"/>
    <property type="match status" value="1"/>
</dbReference>
<accession>A0A449GYM2</accession>
<dbReference type="InterPro" id="IPR036513">
    <property type="entry name" value="STAS_dom_sf"/>
</dbReference>
<evidence type="ECO:0000256" key="3">
    <source>
        <dbReference type="ARBA" id="ARBA00022989"/>
    </source>
</evidence>
<dbReference type="EMBL" id="CAACYE010000005">
    <property type="protein sequence ID" value="VFA84011.1"/>
    <property type="molecule type" value="Genomic_DNA"/>
</dbReference>
<dbReference type="Gene3D" id="3.30.750.24">
    <property type="entry name" value="STAS domain"/>
    <property type="match status" value="1"/>
</dbReference>
<dbReference type="InterPro" id="IPR002645">
    <property type="entry name" value="STAS_dom"/>
</dbReference>
<keyword evidence="4 5" id="KW-0472">Membrane</keyword>
<dbReference type="GO" id="GO:0016020">
    <property type="term" value="C:membrane"/>
    <property type="evidence" value="ECO:0007669"/>
    <property type="project" value="UniProtKB-SubCell"/>
</dbReference>